<reference evidence="2 3" key="1">
    <citation type="submission" date="2016-12" db="EMBL/GenBank/DDBJ databases">
        <authorList>
            <person name="Song W.-J."/>
            <person name="Kurnit D.M."/>
        </authorList>
    </citation>
    <scope>NUCLEOTIDE SEQUENCE [LARGE SCALE GENOMIC DNA]</scope>
    <source>
        <strain evidence="2 3">CECT 9026</strain>
    </source>
</reference>
<dbReference type="Gene3D" id="3.30.460.10">
    <property type="entry name" value="Beta Polymerase, domain 2"/>
    <property type="match status" value="1"/>
</dbReference>
<dbReference type="Pfam" id="PF04607">
    <property type="entry name" value="RelA_SpoT"/>
    <property type="match status" value="1"/>
</dbReference>
<dbReference type="InterPro" id="IPR043519">
    <property type="entry name" value="NT_sf"/>
</dbReference>
<proteinExistence type="predicted"/>
<organism evidence="2 3">
    <name type="scientific">Vibrio spartinae</name>
    <dbReference type="NCBI Taxonomy" id="1918945"/>
    <lineage>
        <taxon>Bacteria</taxon>
        <taxon>Pseudomonadati</taxon>
        <taxon>Pseudomonadota</taxon>
        <taxon>Gammaproteobacteria</taxon>
        <taxon>Vibrionales</taxon>
        <taxon>Vibrionaceae</taxon>
        <taxon>Vibrio</taxon>
    </lineage>
</organism>
<protein>
    <recommendedName>
        <fullName evidence="1">RelA/SpoT domain-containing protein</fullName>
    </recommendedName>
</protein>
<dbReference type="EMBL" id="FSSB01000028">
    <property type="protein sequence ID" value="SIO96175.1"/>
    <property type="molecule type" value="Genomic_DNA"/>
</dbReference>
<gene>
    <name evidence="2" type="ORF">VSP9026_03957</name>
</gene>
<dbReference type="SMART" id="SM00954">
    <property type="entry name" value="RelA_SpoT"/>
    <property type="match status" value="1"/>
</dbReference>
<evidence type="ECO:0000313" key="2">
    <source>
        <dbReference type="EMBL" id="SIO96175.1"/>
    </source>
</evidence>
<evidence type="ECO:0000313" key="3">
    <source>
        <dbReference type="Proteomes" id="UP000184774"/>
    </source>
</evidence>
<accession>A0A1N6M9M9</accession>
<dbReference type="CDD" id="cd05399">
    <property type="entry name" value="NT_Rel-Spo_like"/>
    <property type="match status" value="1"/>
</dbReference>
<dbReference type="RefSeq" id="WP_074374627.1">
    <property type="nucleotide sequence ID" value="NZ_AP024907.1"/>
</dbReference>
<feature type="domain" description="RelA/SpoT" evidence="1">
    <location>
        <begin position="53"/>
        <end position="183"/>
    </location>
</feature>
<evidence type="ECO:0000259" key="1">
    <source>
        <dbReference type="SMART" id="SM00954"/>
    </source>
</evidence>
<name>A0A1N6M9M9_9VIBR</name>
<dbReference type="Proteomes" id="UP000184774">
    <property type="component" value="Unassembled WGS sequence"/>
</dbReference>
<dbReference type="AlphaFoldDB" id="A0A1N6M9M9"/>
<sequence length="339" mass="39322">MTQEEFAARYEQEKPMYEAWADFVLSEIKSGLLNLLGNSKPKYDEYVKMTPSSRVKTTESLLTKAFIRKKDKYQDPYSQITDKAGIRFVVLLTQQLDQLCSIIENHKSWTYSKDKEFDEWRTSDPRMFDYQSVHYIVRAQMTFVHKGVTIDEDTPCEVQFRTLLQHAYAELAHDTIYKGDVDASPTVKRCFAKSMALMETTDELLCGAKAELEKCAGIITQWREVALSQASKLLPASHWIDDTKNIEFYLSEFQPLLSTLSIDDLLEFLGDHEYSFLASRIESHQNNKAFVEFKLPVILVCYFLAKKKKSVIKKYWPTDFHVLQIIFNDLGLAPNWATH</sequence>
<dbReference type="PANTHER" id="PTHR41773:SF1">
    <property type="entry name" value="RELA_SPOT DOMAIN-CONTAINING PROTEIN"/>
    <property type="match status" value="1"/>
</dbReference>
<dbReference type="InterPro" id="IPR007685">
    <property type="entry name" value="RelA_SpoT"/>
</dbReference>
<dbReference type="OrthoDB" id="9801824at2"/>
<dbReference type="SUPFAM" id="SSF81301">
    <property type="entry name" value="Nucleotidyltransferase"/>
    <property type="match status" value="1"/>
</dbReference>
<dbReference type="GO" id="GO:0015969">
    <property type="term" value="P:guanosine tetraphosphate metabolic process"/>
    <property type="evidence" value="ECO:0007669"/>
    <property type="project" value="InterPro"/>
</dbReference>
<dbReference type="PANTHER" id="PTHR41773">
    <property type="entry name" value="GTP PYROPHOSPHATASE-RELATED"/>
    <property type="match status" value="1"/>
</dbReference>